<comment type="caution">
    <text evidence="3">The sequence shown here is derived from an EMBL/GenBank/DDBJ whole genome shotgun (WGS) entry which is preliminary data.</text>
</comment>
<dbReference type="EMBL" id="JAHLFV010000008">
    <property type="protein sequence ID" value="MBU3849005.1"/>
    <property type="molecule type" value="Genomic_DNA"/>
</dbReference>
<keyword evidence="1 3" id="KW-0238">DNA-binding</keyword>
<dbReference type="SUPFAM" id="SSF47729">
    <property type="entry name" value="IHF-like DNA-binding proteins"/>
    <property type="match status" value="1"/>
</dbReference>
<sequence>MCSVVTMLFAKKEYYKANQPVRQGKCYFSCYSFYSGEIGIRDLSKDISGVCTLSVTDVEAVLTSLVRKVPVYLKNGFKIQLGYLGRIRLSFISTGCATAEDIDASTIIEKNIFISCIEINKEVEGASFTRLDLVENASTGPSAP</sequence>
<dbReference type="AlphaFoldDB" id="A0A9E2NY99"/>
<protein>
    <submittedName>
        <fullName evidence="3">DNA-binding protein</fullName>
    </submittedName>
</protein>
<reference evidence="3" key="2">
    <citation type="submission" date="2021-04" db="EMBL/GenBank/DDBJ databases">
        <authorList>
            <person name="Gilroy R."/>
        </authorList>
    </citation>
    <scope>NUCLEOTIDE SEQUENCE</scope>
    <source>
        <strain evidence="3">Gambia15-2214</strain>
    </source>
</reference>
<organism evidence="3 4">
    <name type="scientific">Candidatus Treponema excrementipullorum</name>
    <dbReference type="NCBI Taxonomy" id="2838768"/>
    <lineage>
        <taxon>Bacteria</taxon>
        <taxon>Pseudomonadati</taxon>
        <taxon>Spirochaetota</taxon>
        <taxon>Spirochaetia</taxon>
        <taxon>Spirochaetales</taxon>
        <taxon>Treponemataceae</taxon>
        <taxon>Treponema</taxon>
    </lineage>
</organism>
<evidence type="ECO:0000256" key="1">
    <source>
        <dbReference type="ARBA" id="ARBA00023125"/>
    </source>
</evidence>
<dbReference type="InterPro" id="IPR010992">
    <property type="entry name" value="IHF-like_DNA-bd_dom_sf"/>
</dbReference>
<evidence type="ECO:0000313" key="4">
    <source>
        <dbReference type="Proteomes" id="UP000823914"/>
    </source>
</evidence>
<dbReference type="GO" id="GO:0003677">
    <property type="term" value="F:DNA binding"/>
    <property type="evidence" value="ECO:0007669"/>
    <property type="project" value="UniProtKB-KW"/>
</dbReference>
<dbReference type="Proteomes" id="UP000823914">
    <property type="component" value="Unassembled WGS sequence"/>
</dbReference>
<proteinExistence type="predicted"/>
<dbReference type="Pfam" id="PF18291">
    <property type="entry name" value="HU-HIG"/>
    <property type="match status" value="1"/>
</dbReference>
<evidence type="ECO:0000259" key="2">
    <source>
        <dbReference type="Pfam" id="PF18291"/>
    </source>
</evidence>
<evidence type="ECO:0000313" key="3">
    <source>
        <dbReference type="EMBL" id="MBU3849005.1"/>
    </source>
</evidence>
<accession>A0A9E2NY99</accession>
<name>A0A9E2NY99_9SPIR</name>
<reference evidence="3" key="1">
    <citation type="journal article" date="2021" name="PeerJ">
        <title>Extensive microbial diversity within the chicken gut microbiome revealed by metagenomics and culture.</title>
        <authorList>
            <person name="Gilroy R."/>
            <person name="Ravi A."/>
            <person name="Getino M."/>
            <person name="Pursley I."/>
            <person name="Horton D.L."/>
            <person name="Alikhan N.F."/>
            <person name="Baker D."/>
            <person name="Gharbi K."/>
            <person name="Hall N."/>
            <person name="Watson M."/>
            <person name="Adriaenssens E.M."/>
            <person name="Foster-Nyarko E."/>
            <person name="Jarju S."/>
            <person name="Secka A."/>
            <person name="Antonio M."/>
            <person name="Oren A."/>
            <person name="Chaudhuri R.R."/>
            <person name="La Ragione R."/>
            <person name="Hildebrand F."/>
            <person name="Pallen M.J."/>
        </authorList>
    </citation>
    <scope>NUCLEOTIDE SEQUENCE</scope>
    <source>
        <strain evidence="3">Gambia15-2214</strain>
    </source>
</reference>
<gene>
    <name evidence="3" type="ORF">IAA16_00390</name>
</gene>
<feature type="domain" description="HU" evidence="2">
    <location>
        <begin position="25"/>
        <end position="130"/>
    </location>
</feature>
<dbReference type="InterPro" id="IPR041607">
    <property type="entry name" value="HU-HIG"/>
</dbReference>